<evidence type="ECO:0000256" key="3">
    <source>
        <dbReference type="ARBA" id="ARBA00009553"/>
    </source>
</evidence>
<comment type="function">
    <text evidence="1 11">Catalyzes the transfer of a methyl group from 5-methyltetrahydrofolate to homocysteine resulting in methionine formation.</text>
</comment>
<dbReference type="SUPFAM" id="SSF51726">
    <property type="entry name" value="UROD/MetE-like"/>
    <property type="match status" value="2"/>
</dbReference>
<dbReference type="UniPathway" id="UPA00051">
    <property type="reaction ID" value="UER00082"/>
</dbReference>
<feature type="binding site" evidence="11">
    <location>
        <position position="773"/>
    </location>
    <ligand>
        <name>Zn(2+)</name>
        <dbReference type="ChEBI" id="CHEBI:29105"/>
        <note>catalytic</note>
    </ligand>
</feature>
<dbReference type="GO" id="GO:0003871">
    <property type="term" value="F:5-methyltetrahydropteroyltriglutamate-homocysteine S-methyltransferase activity"/>
    <property type="evidence" value="ECO:0007669"/>
    <property type="project" value="UniProtKB-UniRule"/>
</dbReference>
<proteinExistence type="inferred from homology"/>
<feature type="binding site" evidence="13">
    <location>
        <position position="773"/>
    </location>
    <ligand>
        <name>Zn(2+)</name>
        <dbReference type="ChEBI" id="CHEBI:29105"/>
        <label>1</label>
        <note>catalytic</note>
    </ligand>
</feature>
<feature type="binding site" evidence="11">
    <location>
        <position position="155"/>
    </location>
    <ligand>
        <name>5-methyltetrahydropteroyltri-L-glutamate</name>
        <dbReference type="ChEBI" id="CHEBI:58207"/>
    </ligand>
</feature>
<feature type="binding site" evidence="11 12">
    <location>
        <position position="646"/>
    </location>
    <ligand>
        <name>L-homocysteine</name>
        <dbReference type="ChEBI" id="CHEBI:58199"/>
    </ligand>
</feature>
<comment type="cofactor">
    <cofactor evidence="11">
        <name>Zn(2+)</name>
        <dbReference type="ChEBI" id="CHEBI:29105"/>
    </cofactor>
    <text evidence="11">Binds 1 zinc ion per subunit.</text>
</comment>
<dbReference type="EC" id="2.1.1.14" evidence="11"/>
<reference evidence="17 18" key="1">
    <citation type="submission" date="2017-08" db="EMBL/GenBank/DDBJ databases">
        <authorList>
            <person name="de Groot N.N."/>
        </authorList>
    </citation>
    <scope>NUCLEOTIDE SEQUENCE [LARGE SCALE GENOMIC DNA]</scope>
    <source>
        <strain evidence="17 18">USBA 78</strain>
    </source>
</reference>
<evidence type="ECO:0000313" key="17">
    <source>
        <dbReference type="EMBL" id="SOB95276.1"/>
    </source>
</evidence>
<dbReference type="AlphaFoldDB" id="A0A285RME2"/>
<dbReference type="EMBL" id="OBMM01000001">
    <property type="protein sequence ID" value="SOB95276.1"/>
    <property type="molecule type" value="Genomic_DNA"/>
</dbReference>
<dbReference type="CDD" id="cd03311">
    <property type="entry name" value="CIMS_C_terminal_like"/>
    <property type="match status" value="1"/>
</dbReference>
<feature type="binding site" evidence="12">
    <location>
        <position position="50"/>
    </location>
    <ligand>
        <name>5-methyltetrahydropteroyltri-L-glutamate</name>
        <dbReference type="ChEBI" id="CHEBI:58207"/>
    </ligand>
</feature>
<evidence type="ECO:0000256" key="10">
    <source>
        <dbReference type="ARBA" id="ARBA00023167"/>
    </source>
</evidence>
<feature type="domain" description="Cobalamin-independent methionine synthase MetE N-terminal" evidence="16">
    <location>
        <begin position="36"/>
        <end position="350"/>
    </location>
</feature>
<protein>
    <recommendedName>
        <fullName evidence="11">5-methyltetrahydropteroyltriglutamate--homocysteine methyltransferase</fullName>
        <ecNumber evidence="11">2.1.1.14</ecNumber>
    </recommendedName>
    <alternativeName>
        <fullName evidence="11">Cobalamin-independent methionine synthase</fullName>
    </alternativeName>
    <alternativeName>
        <fullName evidence="11">Methionine synthase, vitamin-B12 independent isozyme</fullName>
    </alternativeName>
</protein>
<dbReference type="Pfam" id="PF01717">
    <property type="entry name" value="Meth_synt_2"/>
    <property type="match status" value="1"/>
</dbReference>
<evidence type="ECO:0000256" key="2">
    <source>
        <dbReference type="ARBA" id="ARBA00004681"/>
    </source>
</evidence>
<evidence type="ECO:0000256" key="1">
    <source>
        <dbReference type="ARBA" id="ARBA00002777"/>
    </source>
</evidence>
<evidence type="ECO:0000256" key="9">
    <source>
        <dbReference type="ARBA" id="ARBA00022833"/>
    </source>
</evidence>
<comment type="pathway">
    <text evidence="2 11">Amino-acid biosynthesis; L-methionine biosynthesis via de novo pathway; L-methionine from L-homocysteine (MetE route): step 1/1.</text>
</comment>
<feature type="binding site" evidence="11">
    <location>
        <position position="652"/>
    </location>
    <ligand>
        <name>5-methyltetrahydropteroyltri-L-glutamate</name>
        <dbReference type="ChEBI" id="CHEBI:58207"/>
    </ligand>
</feature>
<dbReference type="Proteomes" id="UP000219068">
    <property type="component" value="Unassembled WGS sequence"/>
</dbReference>
<evidence type="ECO:0000256" key="6">
    <source>
        <dbReference type="ARBA" id="ARBA00022679"/>
    </source>
</evidence>
<dbReference type="InterPro" id="IPR038071">
    <property type="entry name" value="UROD/MetE-like_sf"/>
</dbReference>
<keyword evidence="9 11" id="KW-0862">Zinc</keyword>
<comment type="similarity">
    <text evidence="3 11">Belongs to the vitamin-B12 independent methionine synthase family.</text>
</comment>
<evidence type="ECO:0000256" key="13">
    <source>
        <dbReference type="PIRSR" id="PIRSR000382-2"/>
    </source>
</evidence>
<feature type="binding site" evidence="13">
    <location>
        <position position="690"/>
    </location>
    <ligand>
        <name>Zn(2+)</name>
        <dbReference type="ChEBI" id="CHEBI:29105"/>
        <label>1</label>
        <note>catalytic</note>
    </ligand>
</feature>
<dbReference type="NCBIfam" id="NF003556">
    <property type="entry name" value="PRK05222.1"/>
    <property type="match status" value="1"/>
</dbReference>
<dbReference type="FunFam" id="3.20.20.210:FF:000002">
    <property type="entry name" value="5-methyltetrahydropteroyltriglutamate--homocysteine methyltransferase"/>
    <property type="match status" value="1"/>
</dbReference>
<feature type="domain" description="Cobalamin-independent methionine synthase MetE C-terminal/archaeal" evidence="15">
    <location>
        <begin position="473"/>
        <end position="795"/>
    </location>
</feature>
<sequence length="806" mass="89552">MLPPGVLPVGLMCFRQAFAPIYWGKPMSKKTSIPVSTLGTPRIGPRRELKFALEDYWSGKSDFVSLQEKASALRCANWARQRSLGVDNVPSNDFSLYDHVLDTCVMVGAIPDIYDWQGGLIEPATYFAMARGDTQEESCCGKTTQKGIPALEMTKWFDTNYHYMVPELSSKQHFTLASTKAVDEFREAKALGFKTRPVLLGPVTFLKLSKGTEAGFDPLSLLDRLLPVYGEVLRQLRDSGAEWVQVDEPCLVLDLSDADRAALKKTYQVLGKAVPNLKLMLTTYFGGLDDNLQTAMSLPVAGLHVDLVRAPEQLDAVIAGANSDQVISLGVIDGRNIWRADLQAIYDRIAPAIASRGAALFEIAPSCSLLHVPIDLEQESDLDADLRSWLAFAVQKIEELKILSRALGDGIGSVASEFRDASAAIAARRKSTKVHNRLVTERALAMTHDMAKRQSPFDIRRAAQQEKLGLPEFPTTTIGSFPQTTDVRKSRAAFAKGTLDGAGYDAFIRTETEAAIRWQEEIGIDVLVHGEFERNDMVQYFGEKLAGYAFTKHGWVQSYGSRYVRPPVIFGDVSRPEPMTVKWSQYAQSLTDRPVKGMLTGPVTMMQWSFVRDDLPRRDVCAQIALALRDEVTDLEVAGIGLIQIDEPAIREGLPLRRGDWKPYLDWAVECFRLSASGVRDETQIHTHMCYSEFNDIIEAIGAMDADVISIETSRSKMELLDAFVNYAYPNDIGPGVYDIHSPRVPTIDEMVDLLVAATRQLAVSQIWVNPDCGLKTRNWEEVRPALINMVEAARMLRKSMAEAAQ</sequence>
<feature type="binding site" evidence="11">
    <location>
        <position position="531"/>
    </location>
    <ligand>
        <name>L-homocysteine</name>
        <dbReference type="ChEBI" id="CHEBI:58199"/>
    </ligand>
</feature>
<feature type="binding site" evidence="11">
    <location>
        <position position="688"/>
    </location>
    <ligand>
        <name>Zn(2+)</name>
        <dbReference type="ChEBI" id="CHEBI:29105"/>
        <note>catalytic</note>
    </ligand>
</feature>
<evidence type="ECO:0000256" key="8">
    <source>
        <dbReference type="ARBA" id="ARBA00022737"/>
    </source>
</evidence>
<feature type="binding site" evidence="11 12">
    <location>
        <begin position="478"/>
        <end position="480"/>
    </location>
    <ligand>
        <name>L-methionine</name>
        <dbReference type="ChEBI" id="CHEBI:57844"/>
    </ligand>
</feature>
<feature type="binding site" evidence="11 12">
    <location>
        <position position="608"/>
    </location>
    <ligand>
        <name>5-methyltetrahydropteroyltri-L-glutamate</name>
        <dbReference type="ChEBI" id="CHEBI:58207"/>
    </ligand>
</feature>
<keyword evidence="7 11" id="KW-0479">Metal-binding</keyword>
<dbReference type="GO" id="GO:0032259">
    <property type="term" value="P:methylation"/>
    <property type="evidence" value="ECO:0007669"/>
    <property type="project" value="UniProtKB-KW"/>
</dbReference>
<evidence type="ECO:0000256" key="14">
    <source>
        <dbReference type="PIRSR" id="PIRSR000382-3"/>
    </source>
</evidence>
<organism evidence="17 18">
    <name type="scientific">Thalassospira xiamenensis</name>
    <dbReference type="NCBI Taxonomy" id="220697"/>
    <lineage>
        <taxon>Bacteria</taxon>
        <taxon>Pseudomonadati</taxon>
        <taxon>Pseudomonadota</taxon>
        <taxon>Alphaproteobacteria</taxon>
        <taxon>Rhodospirillales</taxon>
        <taxon>Thalassospiraceae</taxon>
        <taxon>Thalassospira</taxon>
    </lineage>
</organism>
<dbReference type="NCBIfam" id="TIGR01371">
    <property type="entry name" value="met_syn_B12ind"/>
    <property type="match status" value="1"/>
</dbReference>
<evidence type="ECO:0000259" key="15">
    <source>
        <dbReference type="Pfam" id="PF01717"/>
    </source>
</evidence>
<comment type="catalytic activity">
    <reaction evidence="11">
        <text>5-methyltetrahydropteroyltri-L-glutamate + L-homocysteine = tetrahydropteroyltri-L-glutamate + L-methionine</text>
        <dbReference type="Rhea" id="RHEA:21196"/>
        <dbReference type="ChEBI" id="CHEBI:57844"/>
        <dbReference type="ChEBI" id="CHEBI:58140"/>
        <dbReference type="ChEBI" id="CHEBI:58199"/>
        <dbReference type="ChEBI" id="CHEBI:58207"/>
        <dbReference type="EC" id="2.1.1.14"/>
    </reaction>
</comment>
<dbReference type="PIRSF" id="PIRSF000382">
    <property type="entry name" value="MeTrfase_B12_ind"/>
    <property type="match status" value="1"/>
</dbReference>
<feature type="binding site" evidence="13">
    <location>
        <position position="688"/>
    </location>
    <ligand>
        <name>Zn(2+)</name>
        <dbReference type="ChEBI" id="CHEBI:29105"/>
        <label>1</label>
        <note>catalytic</note>
    </ligand>
</feature>
<accession>A0A285RME2</accession>
<feature type="binding site" evidence="11 12">
    <location>
        <position position="531"/>
    </location>
    <ligand>
        <name>L-methionine</name>
        <dbReference type="ChEBI" id="CHEBI:57844"/>
    </ligand>
</feature>
<evidence type="ECO:0000256" key="11">
    <source>
        <dbReference type="HAMAP-Rule" id="MF_00172"/>
    </source>
</evidence>
<feature type="binding site" evidence="12">
    <location>
        <position position="160"/>
    </location>
    <ligand>
        <name>5-methyltetrahydropteroyltri-L-glutamate</name>
        <dbReference type="ChEBI" id="CHEBI:58207"/>
    </ligand>
</feature>
<evidence type="ECO:0000256" key="5">
    <source>
        <dbReference type="ARBA" id="ARBA00022605"/>
    </source>
</evidence>
<dbReference type="Pfam" id="PF08267">
    <property type="entry name" value="Meth_synt_1"/>
    <property type="match status" value="1"/>
</dbReference>
<keyword evidence="4 11" id="KW-0489">Methyltransferase</keyword>
<evidence type="ECO:0000259" key="16">
    <source>
        <dbReference type="Pfam" id="PF08267"/>
    </source>
</evidence>
<evidence type="ECO:0000256" key="12">
    <source>
        <dbReference type="PIRSR" id="PIRSR000382-1"/>
    </source>
</evidence>
<dbReference type="HAMAP" id="MF_00172">
    <property type="entry name" value="Meth_synth"/>
    <property type="match status" value="1"/>
</dbReference>
<feature type="binding site" evidence="11">
    <location>
        <begin position="47"/>
        <end position="50"/>
    </location>
    <ligand>
        <name>5-methyltetrahydropteroyltri-L-glutamate</name>
        <dbReference type="ChEBI" id="CHEBI:58207"/>
    </ligand>
</feature>
<feature type="binding site" evidence="11 12">
    <location>
        <position position="646"/>
    </location>
    <ligand>
        <name>L-methionine</name>
        <dbReference type="ChEBI" id="CHEBI:57844"/>
    </ligand>
</feature>
<feature type="binding site" evidence="11">
    <location>
        <position position="690"/>
    </location>
    <ligand>
        <name>Zn(2+)</name>
        <dbReference type="ChEBI" id="CHEBI:29105"/>
        <note>catalytic</note>
    </ligand>
</feature>
<keyword evidence="8 11" id="KW-0677">Repeat</keyword>
<dbReference type="InterPro" id="IPR002629">
    <property type="entry name" value="Met_Synth_C/arc"/>
</dbReference>
<dbReference type="GO" id="GO:0071265">
    <property type="term" value="P:L-methionine biosynthetic process"/>
    <property type="evidence" value="ECO:0007669"/>
    <property type="project" value="UniProtKB-ARBA"/>
</dbReference>
<keyword evidence="5 11" id="KW-0028">Amino-acid biosynthesis</keyword>
<dbReference type="CDD" id="cd03312">
    <property type="entry name" value="CIMS_N_terminal_like"/>
    <property type="match status" value="1"/>
</dbReference>
<dbReference type="Gene3D" id="3.20.20.210">
    <property type="match status" value="2"/>
</dbReference>
<dbReference type="GO" id="GO:0008270">
    <property type="term" value="F:zinc ion binding"/>
    <property type="evidence" value="ECO:0007669"/>
    <property type="project" value="InterPro"/>
</dbReference>
<feature type="binding site" evidence="11">
    <location>
        <position position="712"/>
    </location>
    <ligand>
        <name>Zn(2+)</name>
        <dbReference type="ChEBI" id="CHEBI:29105"/>
        <note>catalytic</note>
    </ligand>
</feature>
<comment type="caution">
    <text evidence="11">Lacks conserved residue(s) required for the propagation of feature annotation.</text>
</comment>
<comment type="cofactor">
    <cofactor evidence="13">
        <name>Zn(2+)</name>
        <dbReference type="ChEBI" id="CHEBI:29105"/>
    </cofactor>
    <text evidence="13">Binds 2 Zn(2+) ions per subunit.</text>
</comment>
<feature type="binding site" evidence="11 12">
    <location>
        <begin position="478"/>
        <end position="480"/>
    </location>
    <ligand>
        <name>L-homocysteine</name>
        <dbReference type="ChEBI" id="CHEBI:58199"/>
    </ligand>
</feature>
<dbReference type="InterPro" id="IPR013215">
    <property type="entry name" value="Cbl-indep_Met_Synth_N"/>
</dbReference>
<evidence type="ECO:0000313" key="18">
    <source>
        <dbReference type="Proteomes" id="UP000219068"/>
    </source>
</evidence>
<keyword evidence="10 11" id="KW-0486">Methionine biosynthesis</keyword>
<name>A0A285RME2_9PROT</name>
<dbReference type="FunFam" id="3.20.20.210:FF:000003">
    <property type="entry name" value="5-methyltetrahydropteroyltriglutamate--homocysteine methyltransferase"/>
    <property type="match status" value="1"/>
</dbReference>
<keyword evidence="6 11" id="KW-0808">Transferase</keyword>
<evidence type="ECO:0000256" key="7">
    <source>
        <dbReference type="ARBA" id="ARBA00022723"/>
    </source>
</evidence>
<dbReference type="InterPro" id="IPR006276">
    <property type="entry name" value="Cobalamin-indep_Met_synthase"/>
</dbReference>
<gene>
    <name evidence="11" type="primary">metE</name>
    <name evidence="17" type="ORF">SAMN05428964_1011486</name>
</gene>
<feature type="active site" description="Proton donor" evidence="11 14">
    <location>
        <position position="741"/>
    </location>
</feature>
<feature type="binding site" evidence="13">
    <location>
        <position position="712"/>
    </location>
    <ligand>
        <name>Zn(2+)</name>
        <dbReference type="ChEBI" id="CHEBI:29105"/>
        <label>1</label>
        <note>catalytic</note>
    </ligand>
</feature>
<evidence type="ECO:0000256" key="4">
    <source>
        <dbReference type="ARBA" id="ARBA00022603"/>
    </source>
</evidence>
<dbReference type="PANTHER" id="PTHR30519">
    <property type="entry name" value="5-METHYLTETRAHYDROPTEROYLTRIGLUTAMATE--HOMOCYSTEINE METHYLTRANSFERASE"/>
    <property type="match status" value="1"/>
</dbReference>